<keyword evidence="6" id="KW-1185">Reference proteome</keyword>
<evidence type="ECO:0000256" key="2">
    <source>
        <dbReference type="ARBA" id="ARBA00022643"/>
    </source>
</evidence>
<dbReference type="SUPFAM" id="SSF55785">
    <property type="entry name" value="PYP-like sensor domain (PAS domain)"/>
    <property type="match status" value="1"/>
</dbReference>
<gene>
    <name evidence="5" type="ORF">ACFQ4E_08940</name>
</gene>
<proteinExistence type="predicted"/>
<dbReference type="NCBIfam" id="TIGR00229">
    <property type="entry name" value="sensory_box"/>
    <property type="match status" value="1"/>
</dbReference>
<evidence type="ECO:0000256" key="1">
    <source>
        <dbReference type="ARBA" id="ARBA00022630"/>
    </source>
</evidence>
<dbReference type="CDD" id="cd00130">
    <property type="entry name" value="PAS"/>
    <property type="match status" value="1"/>
</dbReference>
<comment type="caution">
    <text evidence="5">The sequence shown here is derived from an EMBL/GenBank/DDBJ whole genome shotgun (WGS) entry which is preliminary data.</text>
</comment>
<organism evidence="5 6">
    <name type="scientific">Litorisediminicola beolgyonensis</name>
    <dbReference type="NCBI Taxonomy" id="1173614"/>
    <lineage>
        <taxon>Bacteria</taxon>
        <taxon>Pseudomonadati</taxon>
        <taxon>Pseudomonadota</taxon>
        <taxon>Alphaproteobacteria</taxon>
        <taxon>Rhodobacterales</taxon>
        <taxon>Paracoccaceae</taxon>
        <taxon>Litorisediminicola</taxon>
    </lineage>
</organism>
<protein>
    <submittedName>
        <fullName evidence="5">PAS domain-containing protein</fullName>
    </submittedName>
</protein>
<evidence type="ECO:0000259" key="4">
    <source>
        <dbReference type="PROSITE" id="PS50112"/>
    </source>
</evidence>
<dbReference type="PANTHER" id="PTHR47429:SF2">
    <property type="entry name" value="PROTEIN TWIN LOV 1"/>
    <property type="match status" value="1"/>
</dbReference>
<evidence type="ECO:0000256" key="3">
    <source>
        <dbReference type="ARBA" id="ARBA00022991"/>
    </source>
</evidence>
<dbReference type="RefSeq" id="WP_386802701.1">
    <property type="nucleotide sequence ID" value="NZ_JBHTMU010000012.1"/>
</dbReference>
<dbReference type="PROSITE" id="PS50112">
    <property type="entry name" value="PAS"/>
    <property type="match status" value="1"/>
</dbReference>
<feature type="domain" description="PAS" evidence="4">
    <location>
        <begin position="10"/>
        <end position="66"/>
    </location>
</feature>
<dbReference type="Gene3D" id="3.30.450.20">
    <property type="entry name" value="PAS domain"/>
    <property type="match status" value="1"/>
</dbReference>
<dbReference type="InterPro" id="IPR000014">
    <property type="entry name" value="PAS"/>
</dbReference>
<dbReference type="InterPro" id="IPR035965">
    <property type="entry name" value="PAS-like_dom_sf"/>
</dbReference>
<reference evidence="6" key="1">
    <citation type="journal article" date="2019" name="Int. J. Syst. Evol. Microbiol.">
        <title>The Global Catalogue of Microorganisms (GCM) 10K type strain sequencing project: providing services to taxonomists for standard genome sequencing and annotation.</title>
        <authorList>
            <consortium name="The Broad Institute Genomics Platform"/>
            <consortium name="The Broad Institute Genome Sequencing Center for Infectious Disease"/>
            <person name="Wu L."/>
            <person name="Ma J."/>
        </authorList>
    </citation>
    <scope>NUCLEOTIDE SEQUENCE [LARGE SCALE GENOMIC DNA]</scope>
    <source>
        <strain evidence="6">CCUG 62953</strain>
    </source>
</reference>
<dbReference type="PANTHER" id="PTHR47429">
    <property type="entry name" value="PROTEIN TWIN LOV 1"/>
    <property type="match status" value="1"/>
</dbReference>
<dbReference type="EMBL" id="JBHTMU010000012">
    <property type="protein sequence ID" value="MFD1342542.1"/>
    <property type="molecule type" value="Genomic_DNA"/>
</dbReference>
<sequence>MSASCDDPPIPAGLRDVLQNSRVSLSLADFTQHDCPLIAVNERFCDLSGYRQDEVLGRNCRFLQPSGGAGPVRERMRTFLHDASQTHGRFLIPNIRRNGKLFLNLVYMSKLYRQGAVAMVLGSQFSVTGNSQHDTELYDAALLEDLRILKDVLSESAMLLAGSYESLASSHSIVAQAKLDGVDGED</sequence>
<keyword evidence="3" id="KW-0157">Chromophore</keyword>
<dbReference type="Pfam" id="PF13426">
    <property type="entry name" value="PAS_9"/>
    <property type="match status" value="1"/>
</dbReference>
<keyword evidence="2" id="KW-0288">FMN</keyword>
<accession>A0ABW3ZIE3</accession>
<evidence type="ECO:0000313" key="6">
    <source>
        <dbReference type="Proteomes" id="UP001597135"/>
    </source>
</evidence>
<name>A0ABW3ZIE3_9RHOB</name>
<evidence type="ECO:0000313" key="5">
    <source>
        <dbReference type="EMBL" id="MFD1342542.1"/>
    </source>
</evidence>
<dbReference type="Proteomes" id="UP001597135">
    <property type="component" value="Unassembled WGS sequence"/>
</dbReference>
<keyword evidence="1" id="KW-0285">Flavoprotein</keyword>